<evidence type="ECO:0000313" key="2">
    <source>
        <dbReference type="Proteomes" id="UP000299102"/>
    </source>
</evidence>
<evidence type="ECO:0000313" key="1">
    <source>
        <dbReference type="EMBL" id="GBP25706.1"/>
    </source>
</evidence>
<protein>
    <submittedName>
        <fullName evidence="1">Uncharacterized protein</fullName>
    </submittedName>
</protein>
<dbReference type="EMBL" id="BGZK01000171">
    <property type="protein sequence ID" value="GBP25706.1"/>
    <property type="molecule type" value="Genomic_DNA"/>
</dbReference>
<accession>A0A4C1UID5</accession>
<comment type="caution">
    <text evidence="1">The sequence shown here is derived from an EMBL/GenBank/DDBJ whole genome shotgun (WGS) entry which is preliminary data.</text>
</comment>
<reference evidence="1 2" key="1">
    <citation type="journal article" date="2019" name="Commun. Biol.">
        <title>The bagworm genome reveals a unique fibroin gene that provides high tensile strength.</title>
        <authorList>
            <person name="Kono N."/>
            <person name="Nakamura H."/>
            <person name="Ohtoshi R."/>
            <person name="Tomita M."/>
            <person name="Numata K."/>
            <person name="Arakawa K."/>
        </authorList>
    </citation>
    <scope>NUCLEOTIDE SEQUENCE [LARGE SCALE GENOMIC DNA]</scope>
</reference>
<sequence length="76" mass="8755">MQSPALCRLITEYRFGKLFIEITVSIADHRLLTTVQSKSMDRPRIERLKIMYCGGGHKILDEFKWGMAKKGRETPG</sequence>
<gene>
    <name evidence="1" type="ORF">EVAR_12185_1</name>
</gene>
<keyword evidence="2" id="KW-1185">Reference proteome</keyword>
<organism evidence="1 2">
    <name type="scientific">Eumeta variegata</name>
    <name type="common">Bagworm moth</name>
    <name type="synonym">Eumeta japonica</name>
    <dbReference type="NCBI Taxonomy" id="151549"/>
    <lineage>
        <taxon>Eukaryota</taxon>
        <taxon>Metazoa</taxon>
        <taxon>Ecdysozoa</taxon>
        <taxon>Arthropoda</taxon>
        <taxon>Hexapoda</taxon>
        <taxon>Insecta</taxon>
        <taxon>Pterygota</taxon>
        <taxon>Neoptera</taxon>
        <taxon>Endopterygota</taxon>
        <taxon>Lepidoptera</taxon>
        <taxon>Glossata</taxon>
        <taxon>Ditrysia</taxon>
        <taxon>Tineoidea</taxon>
        <taxon>Psychidae</taxon>
        <taxon>Oiketicinae</taxon>
        <taxon>Eumeta</taxon>
    </lineage>
</organism>
<dbReference type="AlphaFoldDB" id="A0A4C1UID5"/>
<proteinExistence type="predicted"/>
<name>A0A4C1UID5_EUMVA</name>
<dbReference type="Proteomes" id="UP000299102">
    <property type="component" value="Unassembled WGS sequence"/>
</dbReference>